<dbReference type="PANTHER" id="PTHR31170">
    <property type="entry name" value="BNAC04G53230D PROTEIN"/>
    <property type="match status" value="1"/>
</dbReference>
<dbReference type="Proteomes" id="UP000467840">
    <property type="component" value="Chromosome 9"/>
</dbReference>
<gene>
    <name evidence="2" type="ORF">GH714_017489</name>
</gene>
<keyword evidence="1" id="KW-0472">Membrane</keyword>
<organism evidence="2 3">
    <name type="scientific">Hevea brasiliensis</name>
    <name type="common">Para rubber tree</name>
    <name type="synonym">Siphonia brasiliensis</name>
    <dbReference type="NCBI Taxonomy" id="3981"/>
    <lineage>
        <taxon>Eukaryota</taxon>
        <taxon>Viridiplantae</taxon>
        <taxon>Streptophyta</taxon>
        <taxon>Embryophyta</taxon>
        <taxon>Tracheophyta</taxon>
        <taxon>Spermatophyta</taxon>
        <taxon>Magnoliopsida</taxon>
        <taxon>eudicotyledons</taxon>
        <taxon>Gunneridae</taxon>
        <taxon>Pentapetalae</taxon>
        <taxon>rosids</taxon>
        <taxon>fabids</taxon>
        <taxon>Malpighiales</taxon>
        <taxon>Euphorbiaceae</taxon>
        <taxon>Crotonoideae</taxon>
        <taxon>Micrandreae</taxon>
        <taxon>Hevea</taxon>
    </lineage>
</organism>
<evidence type="ECO:0000313" key="2">
    <source>
        <dbReference type="EMBL" id="KAF2306395.1"/>
    </source>
</evidence>
<keyword evidence="3" id="KW-1185">Reference proteome</keyword>
<keyword evidence="1" id="KW-1133">Transmembrane helix</keyword>
<sequence>MEISGEADSDKAIVDAVTRRIREKLEMLISYVRSPSCVFQVPNHLRSVNDDPYEPQIVAIGPLHHGKPHLIAMEEHKIRYLRSFLLRSDESVSRYVQIILDLEVNVRNSYAEPVSHTTENFVEMMLLDGCFIIEFLCRMDRFDPIDRIDVIIGSNHMLNRLMVDLLLLENQLPLFILQKLLVPNITEVEFIRMIFDVFGPFLPRRMYAPIDNLATFMNLLGLFHNIWQPSDARGVSDALENGGSKKRFIGCATDLTEAGIKFKSLVDANNLFDIKFKNGIIEIPEIRIGDETERLWRNLIAYEQLTSSRGPQHFSNYIAFMDDVIDSAKDVEILRSRGIIVNRKVDDETIAILFNKIGKNVFCDRALYADIVEDVDKHCEDKWNRWMSKWNQWMANLWDNYFNTPWAFISFLAAIMLLLLAWTQTVYTVLSYYK</sequence>
<accession>A0A6A6M188</accession>
<dbReference type="InterPro" id="IPR004158">
    <property type="entry name" value="DUF247_pln"/>
</dbReference>
<dbReference type="EMBL" id="JAAGAX010000008">
    <property type="protein sequence ID" value="KAF2306395.1"/>
    <property type="molecule type" value="Genomic_DNA"/>
</dbReference>
<evidence type="ECO:0000256" key="1">
    <source>
        <dbReference type="SAM" id="Phobius"/>
    </source>
</evidence>
<keyword evidence="1" id="KW-0812">Transmembrane</keyword>
<name>A0A6A6M188_HEVBR</name>
<proteinExistence type="predicted"/>
<evidence type="ECO:0000313" key="3">
    <source>
        <dbReference type="Proteomes" id="UP000467840"/>
    </source>
</evidence>
<dbReference type="Pfam" id="PF03140">
    <property type="entry name" value="DUF247"/>
    <property type="match status" value="1"/>
</dbReference>
<feature type="transmembrane region" description="Helical" evidence="1">
    <location>
        <begin position="406"/>
        <end position="430"/>
    </location>
</feature>
<comment type="caution">
    <text evidence="2">The sequence shown here is derived from an EMBL/GenBank/DDBJ whole genome shotgun (WGS) entry which is preliminary data.</text>
</comment>
<reference evidence="2 3" key="1">
    <citation type="journal article" date="2020" name="Mol. Plant">
        <title>The Chromosome-Based Rubber Tree Genome Provides New Insights into Spurge Genome Evolution and Rubber Biosynthesis.</title>
        <authorList>
            <person name="Liu J."/>
            <person name="Shi C."/>
            <person name="Shi C.C."/>
            <person name="Li W."/>
            <person name="Zhang Q.J."/>
            <person name="Zhang Y."/>
            <person name="Li K."/>
            <person name="Lu H.F."/>
            <person name="Shi C."/>
            <person name="Zhu S.T."/>
            <person name="Xiao Z.Y."/>
            <person name="Nan H."/>
            <person name="Yue Y."/>
            <person name="Zhu X.G."/>
            <person name="Wu Y."/>
            <person name="Hong X.N."/>
            <person name="Fan G.Y."/>
            <person name="Tong Y."/>
            <person name="Zhang D."/>
            <person name="Mao C.L."/>
            <person name="Liu Y.L."/>
            <person name="Hao S.J."/>
            <person name="Liu W.Q."/>
            <person name="Lv M.Q."/>
            <person name="Zhang H.B."/>
            <person name="Liu Y."/>
            <person name="Hu-Tang G.R."/>
            <person name="Wang J.P."/>
            <person name="Wang J.H."/>
            <person name="Sun Y.H."/>
            <person name="Ni S.B."/>
            <person name="Chen W.B."/>
            <person name="Zhang X.C."/>
            <person name="Jiao Y.N."/>
            <person name="Eichler E.E."/>
            <person name="Li G.H."/>
            <person name="Liu X."/>
            <person name="Gao L.Z."/>
        </authorList>
    </citation>
    <scope>NUCLEOTIDE SEQUENCE [LARGE SCALE GENOMIC DNA]</scope>
    <source>
        <strain evidence="3">cv. GT1</strain>
        <tissue evidence="2">Leaf</tissue>
    </source>
</reference>
<dbReference type="AlphaFoldDB" id="A0A6A6M188"/>
<protein>
    <submittedName>
        <fullName evidence="2">Uncharacterized protein</fullName>
    </submittedName>
</protein>
<dbReference type="PANTHER" id="PTHR31170:SF25">
    <property type="entry name" value="BNAA09G04570D PROTEIN"/>
    <property type="match status" value="1"/>
</dbReference>